<proteinExistence type="predicted"/>
<dbReference type="Gene3D" id="3.40.50.1240">
    <property type="entry name" value="Phosphoglycerate mutase-like"/>
    <property type="match status" value="1"/>
</dbReference>
<name>A0A6J6HFE8_9ZZZZ</name>
<dbReference type="CDD" id="cd07040">
    <property type="entry name" value="HP"/>
    <property type="match status" value="1"/>
</dbReference>
<dbReference type="AlphaFoldDB" id="A0A6J6HFE8"/>
<dbReference type="NCBIfam" id="TIGR03848">
    <property type="entry name" value="MSMEG_4193"/>
    <property type="match status" value="1"/>
</dbReference>
<dbReference type="GO" id="GO:0004331">
    <property type="term" value="F:fructose-2,6-bisphosphate 2-phosphatase activity"/>
    <property type="evidence" value="ECO:0007669"/>
    <property type="project" value="TreeGrafter"/>
</dbReference>
<protein>
    <submittedName>
        <fullName evidence="2">Unannotated protein</fullName>
    </submittedName>
</protein>
<dbReference type="PANTHER" id="PTHR46517:SF1">
    <property type="entry name" value="FRUCTOSE-2,6-BISPHOSPHATASE TIGAR"/>
    <property type="match status" value="1"/>
</dbReference>
<dbReference type="GO" id="GO:0043456">
    <property type="term" value="P:regulation of pentose-phosphate shunt"/>
    <property type="evidence" value="ECO:0007669"/>
    <property type="project" value="TreeGrafter"/>
</dbReference>
<dbReference type="SUPFAM" id="SSF53254">
    <property type="entry name" value="Phosphoglycerate mutase-like"/>
    <property type="match status" value="1"/>
</dbReference>
<dbReference type="GO" id="GO:0005829">
    <property type="term" value="C:cytosol"/>
    <property type="evidence" value="ECO:0007669"/>
    <property type="project" value="TreeGrafter"/>
</dbReference>
<sequence length="223" mass="24186">MPKIVLIRHAHSSANAAGVLSGRLPNVDLSKTGQEQSARLAERLGKLVISEIRISPMDRCAQTMAPWLKKYGKSVKVIADPNLIEVDYGKWSGKKLAILSRAKLWRKVQSQPSAVTFPEGESLAQMQVRAMASVHQFFASDLELTIMVSHGDVIKAIVASSLGMHLDDFQRIVIDPASITILESHGGAIRLTRLNDSDSSVSDLLQSKSKRGHLLGGGKGVTK</sequence>
<evidence type="ECO:0000313" key="2">
    <source>
        <dbReference type="EMBL" id="CAB4611710.1"/>
    </source>
</evidence>
<gene>
    <name evidence="2" type="ORF">UFOPK1852_00720</name>
</gene>
<dbReference type="InterPro" id="IPR051695">
    <property type="entry name" value="Phosphoglycerate_Mutase"/>
</dbReference>
<evidence type="ECO:0000256" key="1">
    <source>
        <dbReference type="ARBA" id="ARBA00022801"/>
    </source>
</evidence>
<dbReference type="Pfam" id="PF00300">
    <property type="entry name" value="His_Phos_1"/>
    <property type="match status" value="1"/>
</dbReference>
<dbReference type="InterPro" id="IPR029033">
    <property type="entry name" value="His_PPase_superfam"/>
</dbReference>
<dbReference type="InterPro" id="IPR022492">
    <property type="entry name" value="Phosphomutase_MSMEG4193_put"/>
</dbReference>
<reference evidence="2" key="1">
    <citation type="submission" date="2020-05" db="EMBL/GenBank/DDBJ databases">
        <authorList>
            <person name="Chiriac C."/>
            <person name="Salcher M."/>
            <person name="Ghai R."/>
            <person name="Kavagutti S V."/>
        </authorList>
    </citation>
    <scope>NUCLEOTIDE SEQUENCE</scope>
</reference>
<dbReference type="GO" id="GO:0045820">
    <property type="term" value="P:negative regulation of glycolytic process"/>
    <property type="evidence" value="ECO:0007669"/>
    <property type="project" value="TreeGrafter"/>
</dbReference>
<dbReference type="PANTHER" id="PTHR46517">
    <property type="entry name" value="FRUCTOSE-2,6-BISPHOSPHATASE TIGAR"/>
    <property type="match status" value="1"/>
</dbReference>
<keyword evidence="1" id="KW-0378">Hydrolase</keyword>
<dbReference type="InterPro" id="IPR013078">
    <property type="entry name" value="His_Pase_superF_clade-1"/>
</dbReference>
<dbReference type="EMBL" id="CAEZUS010000101">
    <property type="protein sequence ID" value="CAB4611710.1"/>
    <property type="molecule type" value="Genomic_DNA"/>
</dbReference>
<accession>A0A6J6HFE8</accession>
<organism evidence="2">
    <name type="scientific">freshwater metagenome</name>
    <dbReference type="NCBI Taxonomy" id="449393"/>
    <lineage>
        <taxon>unclassified sequences</taxon>
        <taxon>metagenomes</taxon>
        <taxon>ecological metagenomes</taxon>
    </lineage>
</organism>
<dbReference type="SMART" id="SM00855">
    <property type="entry name" value="PGAM"/>
    <property type="match status" value="1"/>
</dbReference>